<evidence type="ECO:0008006" key="4">
    <source>
        <dbReference type="Google" id="ProtNLM"/>
    </source>
</evidence>
<dbReference type="AlphaFoldDB" id="A0A8J5QT28"/>
<feature type="compositionally biased region" description="Basic residues" evidence="1">
    <location>
        <begin position="348"/>
        <end position="362"/>
    </location>
</feature>
<keyword evidence="3" id="KW-1185">Reference proteome</keyword>
<feature type="compositionally biased region" description="Basic and acidic residues" evidence="1">
    <location>
        <begin position="449"/>
        <end position="465"/>
    </location>
</feature>
<feature type="region of interest" description="Disordered" evidence="1">
    <location>
        <begin position="335"/>
        <end position="395"/>
    </location>
</feature>
<dbReference type="OrthoDB" id="4081922at2759"/>
<dbReference type="Proteomes" id="UP000694255">
    <property type="component" value="Unassembled WGS sequence"/>
</dbReference>
<reference evidence="2 3" key="1">
    <citation type="journal article" date="2021" name="DNA Res.">
        <title>Genome analysis of Candida subhashii reveals its hybrid nature and dual mitochondrial genome conformations.</title>
        <authorList>
            <person name="Mixao V."/>
            <person name="Hegedusova E."/>
            <person name="Saus E."/>
            <person name="Pryszcz L.P."/>
            <person name="Cillingova A."/>
            <person name="Nosek J."/>
            <person name="Gabaldon T."/>
        </authorList>
    </citation>
    <scope>NUCLEOTIDE SEQUENCE [LARGE SCALE GENOMIC DNA]</scope>
    <source>
        <strain evidence="2 3">CBS 10753</strain>
    </source>
</reference>
<feature type="region of interest" description="Disordered" evidence="1">
    <location>
        <begin position="74"/>
        <end position="125"/>
    </location>
</feature>
<feature type="region of interest" description="Disordered" evidence="1">
    <location>
        <begin position="1"/>
        <end position="53"/>
    </location>
</feature>
<comment type="caution">
    <text evidence="2">The sequence shown here is derived from an EMBL/GenBank/DDBJ whole genome shotgun (WGS) entry which is preliminary data.</text>
</comment>
<dbReference type="RefSeq" id="XP_049265692.1">
    <property type="nucleotide sequence ID" value="XM_049404771.1"/>
</dbReference>
<feature type="compositionally biased region" description="Basic and acidic residues" evidence="1">
    <location>
        <begin position="363"/>
        <end position="372"/>
    </location>
</feature>
<feature type="compositionally biased region" description="Polar residues" evidence="1">
    <location>
        <begin position="466"/>
        <end position="485"/>
    </location>
</feature>
<protein>
    <recommendedName>
        <fullName evidence="4">Protein IBD2</fullName>
    </recommendedName>
</protein>
<feature type="compositionally biased region" description="Polar residues" evidence="1">
    <location>
        <begin position="31"/>
        <end position="46"/>
    </location>
</feature>
<proteinExistence type="predicted"/>
<organism evidence="2 3">
    <name type="scientific">[Candida] subhashii</name>
    <dbReference type="NCBI Taxonomy" id="561895"/>
    <lineage>
        <taxon>Eukaryota</taxon>
        <taxon>Fungi</taxon>
        <taxon>Dikarya</taxon>
        <taxon>Ascomycota</taxon>
        <taxon>Saccharomycotina</taxon>
        <taxon>Pichiomycetes</taxon>
        <taxon>Debaryomycetaceae</taxon>
        <taxon>Spathaspora</taxon>
    </lineage>
</organism>
<name>A0A8J5QT28_9ASCO</name>
<gene>
    <name evidence="2" type="ORF">J8A68_001148</name>
</gene>
<accession>A0A8J5QT28</accession>
<evidence type="ECO:0000313" key="3">
    <source>
        <dbReference type="Proteomes" id="UP000694255"/>
    </source>
</evidence>
<feature type="compositionally biased region" description="Basic and acidic residues" evidence="1">
    <location>
        <begin position="1"/>
        <end position="14"/>
    </location>
</feature>
<evidence type="ECO:0000313" key="2">
    <source>
        <dbReference type="EMBL" id="KAG7665460.1"/>
    </source>
</evidence>
<evidence type="ECO:0000256" key="1">
    <source>
        <dbReference type="SAM" id="MobiDB-lite"/>
    </source>
</evidence>
<dbReference type="GeneID" id="73467949"/>
<dbReference type="EMBL" id="JAGSYN010000050">
    <property type="protein sequence ID" value="KAG7665460.1"/>
    <property type="molecule type" value="Genomic_DNA"/>
</dbReference>
<sequence>MAKKRSSDPVRDPKQQQQQQPKDRRHPSNDFIDSQASRPQSHNASKPFNPRDLFDMVSKDYENWQKAIYKQFHEHDNEDNFSPFPGDESSHTPPPIFNGSLMDALDASTNNDSDDDEEKRQAEEERQKIIRSLPTNGVYNHTNFLNEQEIDFLRDKIAEMVHYQEAHPEFRLYGNKEEGNRQHSEGFTLYGTRDEEGLHSGNTDECCPECGGYDQDDYDIGELEVDDEEASDYEYGHTHHIEVELNTAPECDVHGMEGCDCPIYDYGDDSDEDEDGGGPSCEFTFEYDHTGKLIPTYNNVEEKLRLMNLEARIQAARKNQKRRGLATIEEIHDTIVGGDNDGDNGSSKAKKKKNKKKKKKKKQSGDDDKSESPELADMIPRNDTQHLHQNSPSTIPKDYYGYIPSNDCCLFCEYEAIFGKKPRNMMKWYDQRIYREEKRREEFKKKLENAKSKAIKKQREMRQKQLQEQNKIISENSTNVESPPSTGGAIARMEDSME</sequence>
<feature type="region of interest" description="Disordered" evidence="1">
    <location>
        <begin position="449"/>
        <end position="498"/>
    </location>
</feature>